<dbReference type="InterPro" id="IPR035093">
    <property type="entry name" value="RelE/ParE_toxin_dom_sf"/>
</dbReference>
<sequence length="91" mass="10781">MKLFWARPALKDAARLYEFIAADNPVIAANVLEGIRAGVTRLVQFPQLRERVDGYEPREVRRIYIGPYEVRYEIAEDAVRILRLWHARERR</sequence>
<gene>
    <name evidence="3" type="ordered locus">ACP_2881</name>
</gene>
<proteinExistence type="inferred from homology"/>
<dbReference type="KEGG" id="aca:ACP_2881"/>
<protein>
    <submittedName>
        <fullName evidence="3">Plasmid stabilization system protein, RelE/ParE family</fullName>
    </submittedName>
</protein>
<evidence type="ECO:0000313" key="3">
    <source>
        <dbReference type="EMBL" id="ACO31715.1"/>
    </source>
</evidence>
<dbReference type="PANTHER" id="PTHR33755:SF7">
    <property type="entry name" value="TOXIN MODULE OF TOXIN-ANTITOXIN SYSTEM RELE_STBE FAMILY"/>
    <property type="match status" value="1"/>
</dbReference>
<dbReference type="InParanoid" id="C1F3U2"/>
<dbReference type="PANTHER" id="PTHR33755">
    <property type="entry name" value="TOXIN PARE1-RELATED"/>
    <property type="match status" value="1"/>
</dbReference>
<name>C1F3U2_ACIC5</name>
<dbReference type="Proteomes" id="UP000002207">
    <property type="component" value="Chromosome"/>
</dbReference>
<evidence type="ECO:0000256" key="1">
    <source>
        <dbReference type="ARBA" id="ARBA00006226"/>
    </source>
</evidence>
<evidence type="ECO:0000313" key="4">
    <source>
        <dbReference type="Proteomes" id="UP000002207"/>
    </source>
</evidence>
<dbReference type="HOGENOM" id="CLU_147162_13_2_0"/>
<dbReference type="Gene3D" id="3.30.2310.20">
    <property type="entry name" value="RelE-like"/>
    <property type="match status" value="1"/>
</dbReference>
<evidence type="ECO:0000256" key="2">
    <source>
        <dbReference type="ARBA" id="ARBA00022649"/>
    </source>
</evidence>
<dbReference type="InterPro" id="IPR051803">
    <property type="entry name" value="TA_system_RelE-like_toxin"/>
</dbReference>
<dbReference type="AlphaFoldDB" id="C1F3U2"/>
<dbReference type="OrthoDB" id="121597at2"/>
<dbReference type="eggNOG" id="COG3668">
    <property type="taxonomic scope" value="Bacteria"/>
</dbReference>
<dbReference type="RefSeq" id="WP_015897938.1">
    <property type="nucleotide sequence ID" value="NC_012483.1"/>
</dbReference>
<comment type="similarity">
    <text evidence="1">Belongs to the RelE toxin family.</text>
</comment>
<dbReference type="EMBL" id="CP001472">
    <property type="protein sequence ID" value="ACO31715.1"/>
    <property type="molecule type" value="Genomic_DNA"/>
</dbReference>
<dbReference type="SUPFAM" id="SSF143011">
    <property type="entry name" value="RelE-like"/>
    <property type="match status" value="1"/>
</dbReference>
<reference evidence="3 4" key="1">
    <citation type="journal article" date="2009" name="Appl. Environ. Microbiol.">
        <title>Three genomes from the phylum Acidobacteria provide insight into the lifestyles of these microorganisms in soils.</title>
        <authorList>
            <person name="Ward N.L."/>
            <person name="Challacombe J.F."/>
            <person name="Janssen P.H."/>
            <person name="Henrissat B."/>
            <person name="Coutinho P.M."/>
            <person name="Wu M."/>
            <person name="Xie G."/>
            <person name="Haft D.H."/>
            <person name="Sait M."/>
            <person name="Badger J."/>
            <person name="Barabote R.D."/>
            <person name="Bradley B."/>
            <person name="Brettin T.S."/>
            <person name="Brinkac L.M."/>
            <person name="Bruce D."/>
            <person name="Creasy T."/>
            <person name="Daugherty S.C."/>
            <person name="Davidsen T.M."/>
            <person name="DeBoy R.T."/>
            <person name="Detter J.C."/>
            <person name="Dodson R.J."/>
            <person name="Durkin A.S."/>
            <person name="Ganapathy A."/>
            <person name="Gwinn-Giglio M."/>
            <person name="Han C.S."/>
            <person name="Khouri H."/>
            <person name="Kiss H."/>
            <person name="Kothari S.P."/>
            <person name="Madupu R."/>
            <person name="Nelson K.E."/>
            <person name="Nelson W.C."/>
            <person name="Paulsen I."/>
            <person name="Penn K."/>
            <person name="Ren Q."/>
            <person name="Rosovitz M.J."/>
            <person name="Selengut J.D."/>
            <person name="Shrivastava S."/>
            <person name="Sullivan S.A."/>
            <person name="Tapia R."/>
            <person name="Thompson L.S."/>
            <person name="Watkins K.L."/>
            <person name="Yang Q."/>
            <person name="Yu C."/>
            <person name="Zafar N."/>
            <person name="Zhou L."/>
            <person name="Kuske C.R."/>
        </authorList>
    </citation>
    <scope>NUCLEOTIDE SEQUENCE [LARGE SCALE GENOMIC DNA]</scope>
    <source>
        <strain evidence="4">ATCC 51196 / DSM 11244 / BCRC 80197 / JCM 7670 / NBRC 15755 / NCIMB 13165 / 161</strain>
    </source>
</reference>
<dbReference type="Pfam" id="PF05016">
    <property type="entry name" value="ParE_toxin"/>
    <property type="match status" value="1"/>
</dbReference>
<dbReference type="InterPro" id="IPR007712">
    <property type="entry name" value="RelE/ParE_toxin"/>
</dbReference>
<dbReference type="STRING" id="240015.ACP_2881"/>
<accession>C1F3U2</accession>
<keyword evidence="4" id="KW-1185">Reference proteome</keyword>
<organism evidence="3 4">
    <name type="scientific">Acidobacterium capsulatum (strain ATCC 51196 / DSM 11244 / BCRC 80197 / JCM 7670 / NBRC 15755 / NCIMB 13165 / 161)</name>
    <dbReference type="NCBI Taxonomy" id="240015"/>
    <lineage>
        <taxon>Bacteria</taxon>
        <taxon>Pseudomonadati</taxon>
        <taxon>Acidobacteriota</taxon>
        <taxon>Terriglobia</taxon>
        <taxon>Terriglobales</taxon>
        <taxon>Acidobacteriaceae</taxon>
        <taxon>Acidobacterium</taxon>
    </lineage>
</organism>
<keyword evidence="2" id="KW-1277">Toxin-antitoxin system</keyword>